<keyword evidence="3" id="KW-1185">Reference proteome</keyword>
<organism evidence="2 3">
    <name type="scientific">Actinomadura rubrobrunea</name>
    <dbReference type="NCBI Taxonomy" id="115335"/>
    <lineage>
        <taxon>Bacteria</taxon>
        <taxon>Bacillati</taxon>
        <taxon>Actinomycetota</taxon>
        <taxon>Actinomycetes</taxon>
        <taxon>Streptosporangiales</taxon>
        <taxon>Thermomonosporaceae</taxon>
        <taxon>Actinomadura</taxon>
    </lineage>
</organism>
<evidence type="ECO:0000313" key="2">
    <source>
        <dbReference type="EMBL" id="GLW62646.1"/>
    </source>
</evidence>
<evidence type="ECO:0000313" key="3">
    <source>
        <dbReference type="Proteomes" id="UP001165124"/>
    </source>
</evidence>
<gene>
    <name evidence="2" type="ORF">Arub01_08900</name>
</gene>
<reference evidence="2" key="1">
    <citation type="submission" date="2023-02" db="EMBL/GenBank/DDBJ databases">
        <title>Actinomadura rubrobrunea NBRC 14622.</title>
        <authorList>
            <person name="Ichikawa N."/>
            <person name="Sato H."/>
            <person name="Tonouchi N."/>
        </authorList>
    </citation>
    <scope>NUCLEOTIDE SEQUENCE</scope>
    <source>
        <strain evidence="2">NBRC 14622</strain>
    </source>
</reference>
<dbReference type="Proteomes" id="UP001165124">
    <property type="component" value="Unassembled WGS sequence"/>
</dbReference>
<feature type="compositionally biased region" description="Basic and acidic residues" evidence="1">
    <location>
        <begin position="1"/>
        <end position="18"/>
    </location>
</feature>
<feature type="compositionally biased region" description="Low complexity" evidence="1">
    <location>
        <begin position="33"/>
        <end position="43"/>
    </location>
</feature>
<evidence type="ECO:0000256" key="1">
    <source>
        <dbReference type="SAM" id="MobiDB-lite"/>
    </source>
</evidence>
<name>A0A9W6PTD3_9ACTN</name>
<feature type="region of interest" description="Disordered" evidence="1">
    <location>
        <begin position="1"/>
        <end position="44"/>
    </location>
</feature>
<dbReference type="AlphaFoldDB" id="A0A9W6PTD3"/>
<protein>
    <submittedName>
        <fullName evidence="2">Uncharacterized protein</fullName>
    </submittedName>
</protein>
<dbReference type="EMBL" id="BSRZ01000001">
    <property type="protein sequence ID" value="GLW62646.1"/>
    <property type="molecule type" value="Genomic_DNA"/>
</dbReference>
<comment type="caution">
    <text evidence="2">The sequence shown here is derived from an EMBL/GenBank/DDBJ whole genome shotgun (WGS) entry which is preliminary data.</text>
</comment>
<proteinExistence type="predicted"/>
<sequence length="63" mass="6830">MEEGDPGFRGDARDHPEGAPDWGRSGAPETPFPSRSLLRSSPRAQGIRFPPLVASYHAFVHSA</sequence>
<accession>A0A9W6PTD3</accession>